<dbReference type="RefSeq" id="WP_215606167.1">
    <property type="nucleotide sequence ID" value="NZ_CP076136.1"/>
</dbReference>
<feature type="region of interest" description="Disordered" evidence="1">
    <location>
        <begin position="1"/>
        <end position="54"/>
    </location>
</feature>
<dbReference type="EMBL" id="CP076136">
    <property type="protein sequence ID" value="QWG25431.1"/>
    <property type="molecule type" value="Genomic_DNA"/>
</dbReference>
<accession>A0A975P346</accession>
<evidence type="ECO:0000313" key="3">
    <source>
        <dbReference type="Proteomes" id="UP000676951"/>
    </source>
</evidence>
<sequence length="54" mass="5728">MDALKKSISSEAAPKGKKPRKPSAGQKEMLLPIEGKKPAKTAAKAERIAKRKAG</sequence>
<dbReference type="Proteomes" id="UP000676951">
    <property type="component" value="Chromosome"/>
</dbReference>
<organism evidence="2 3">
    <name type="scientific">Bradyrhizobium sediminis</name>
    <dbReference type="NCBI Taxonomy" id="2840469"/>
    <lineage>
        <taxon>Bacteria</taxon>
        <taxon>Pseudomonadati</taxon>
        <taxon>Pseudomonadota</taxon>
        <taxon>Alphaproteobacteria</taxon>
        <taxon>Hyphomicrobiales</taxon>
        <taxon>Nitrobacteraceae</taxon>
        <taxon>Bradyrhizobium</taxon>
    </lineage>
</organism>
<keyword evidence="3" id="KW-1185">Reference proteome</keyword>
<name>A0A975P346_9BRAD</name>
<gene>
    <name evidence="2" type="ORF">KMZ93_11415</name>
</gene>
<dbReference type="AlphaFoldDB" id="A0A975P346"/>
<evidence type="ECO:0000256" key="1">
    <source>
        <dbReference type="SAM" id="MobiDB-lite"/>
    </source>
</evidence>
<proteinExistence type="predicted"/>
<evidence type="ECO:0000313" key="2">
    <source>
        <dbReference type="EMBL" id="QWG25431.1"/>
    </source>
</evidence>
<reference evidence="2 3" key="1">
    <citation type="submission" date="2021-06" db="EMBL/GenBank/DDBJ databases">
        <title>Bradyrhizobium sp. S2-11-4 Genome sequencing.</title>
        <authorList>
            <person name="Jin L."/>
        </authorList>
    </citation>
    <scope>NUCLEOTIDE SEQUENCE [LARGE SCALE GENOMIC DNA]</scope>
    <source>
        <strain evidence="2 3">S2-11-4</strain>
    </source>
</reference>
<protein>
    <submittedName>
        <fullName evidence="2">Uncharacterized protein</fullName>
    </submittedName>
</protein>